<gene>
    <name evidence="4" type="ORF">A3G49_01085</name>
</gene>
<feature type="binding site" evidence="2">
    <location>
        <begin position="14"/>
        <end position="22"/>
    </location>
    <ligand>
        <name>ATP</name>
        <dbReference type="ChEBI" id="CHEBI:30616"/>
    </ligand>
</feature>
<reference evidence="4 5" key="1">
    <citation type="journal article" date="2016" name="Nat. Commun.">
        <title>Thousands of microbial genomes shed light on interconnected biogeochemical processes in an aquifer system.</title>
        <authorList>
            <person name="Anantharaman K."/>
            <person name="Brown C.T."/>
            <person name="Hug L.A."/>
            <person name="Sharon I."/>
            <person name="Castelle C.J."/>
            <person name="Probst A.J."/>
            <person name="Thomas B.C."/>
            <person name="Singh A."/>
            <person name="Wilkins M.J."/>
            <person name="Karaoz U."/>
            <person name="Brodie E.L."/>
            <person name="Williams K.H."/>
            <person name="Hubbard S.S."/>
            <person name="Banfield J.F."/>
        </authorList>
    </citation>
    <scope>NUCLEOTIDE SEQUENCE [LARGE SCALE GENOMIC DNA]</scope>
</reference>
<dbReference type="PIRSF" id="PIRSF000705">
    <property type="entry name" value="DNK"/>
    <property type="match status" value="1"/>
</dbReference>
<evidence type="ECO:0000313" key="5">
    <source>
        <dbReference type="Proteomes" id="UP000177171"/>
    </source>
</evidence>
<dbReference type="InterPro" id="IPR002624">
    <property type="entry name" value="DCK/DGK"/>
</dbReference>
<dbReference type="GO" id="GO:0005737">
    <property type="term" value="C:cytoplasm"/>
    <property type="evidence" value="ECO:0007669"/>
    <property type="project" value="TreeGrafter"/>
</dbReference>
<dbReference type="GO" id="GO:0005524">
    <property type="term" value="F:ATP binding"/>
    <property type="evidence" value="ECO:0007669"/>
    <property type="project" value="UniProtKB-KW"/>
</dbReference>
<evidence type="ECO:0000256" key="2">
    <source>
        <dbReference type="PIRSR" id="PIRSR000705-3"/>
    </source>
</evidence>
<comment type="caution">
    <text evidence="4">The sequence shown here is derived from an EMBL/GenBank/DDBJ whole genome shotgun (WGS) entry which is preliminary data.</text>
</comment>
<dbReference type="Proteomes" id="UP000177171">
    <property type="component" value="Unassembled WGS sequence"/>
</dbReference>
<feature type="binding site" evidence="2">
    <location>
        <begin position="145"/>
        <end position="149"/>
    </location>
    <ligand>
        <name>ATP</name>
        <dbReference type="ChEBI" id="CHEBI:30616"/>
    </ligand>
</feature>
<dbReference type="InterPro" id="IPR031314">
    <property type="entry name" value="DNK_dom"/>
</dbReference>
<feature type="domain" description="Deoxynucleoside kinase" evidence="3">
    <location>
        <begin position="10"/>
        <end position="207"/>
    </location>
</feature>
<dbReference type="GO" id="GO:0019136">
    <property type="term" value="F:deoxynucleoside kinase activity"/>
    <property type="evidence" value="ECO:0007669"/>
    <property type="project" value="InterPro"/>
</dbReference>
<organism evidence="4 5">
    <name type="scientific">Candidatus Sungbacteria bacterium RIFCSPLOWO2_12_FULL_41_11</name>
    <dbReference type="NCBI Taxonomy" id="1802286"/>
    <lineage>
        <taxon>Bacteria</taxon>
        <taxon>Candidatus Sungiibacteriota</taxon>
    </lineage>
</organism>
<dbReference type="EMBL" id="MHQY01000028">
    <property type="protein sequence ID" value="OHA13418.1"/>
    <property type="molecule type" value="Genomic_DNA"/>
</dbReference>
<evidence type="ECO:0000259" key="3">
    <source>
        <dbReference type="Pfam" id="PF01712"/>
    </source>
</evidence>
<sequence length="211" mass="24623">MGRDKKNHYISVTGIMGSGKTTAANLLARRLGFHLFEENVKENVFLPLFYKDAKRWALPAQLFYLREKTHQLEKIKNLLPRTSIIQDSPIYQDHFTYAKAQLLLGNMNNDEYALYQKFFDVFHQNLPIPDLIIELETSLPIIQNRIQNRARNYEKEIAPAYIKLLSVLQKDWISQSPHLKIITVNTDNLNLVVNTAHQKEFVEMVKKKLAQ</sequence>
<dbReference type="SUPFAM" id="SSF52540">
    <property type="entry name" value="P-loop containing nucleoside triphosphate hydrolases"/>
    <property type="match status" value="1"/>
</dbReference>
<keyword evidence="2" id="KW-0547">Nucleotide-binding</keyword>
<dbReference type="PANTHER" id="PTHR10513">
    <property type="entry name" value="DEOXYNUCLEOSIDE KINASE"/>
    <property type="match status" value="1"/>
</dbReference>
<name>A0A1G2LP64_9BACT</name>
<evidence type="ECO:0000313" key="4">
    <source>
        <dbReference type="EMBL" id="OHA13418.1"/>
    </source>
</evidence>
<evidence type="ECO:0000256" key="1">
    <source>
        <dbReference type="PIRSR" id="PIRSR000705-1"/>
    </source>
</evidence>
<dbReference type="Gene3D" id="3.40.50.300">
    <property type="entry name" value="P-loop containing nucleotide triphosphate hydrolases"/>
    <property type="match status" value="1"/>
</dbReference>
<protein>
    <recommendedName>
        <fullName evidence="3">Deoxynucleoside kinase domain-containing protein</fullName>
    </recommendedName>
</protein>
<dbReference type="Pfam" id="PF01712">
    <property type="entry name" value="dNK"/>
    <property type="match status" value="1"/>
</dbReference>
<dbReference type="AlphaFoldDB" id="A0A1G2LP64"/>
<dbReference type="PANTHER" id="PTHR10513:SF35">
    <property type="entry name" value="DEOXYADENOSINE KINASE"/>
    <property type="match status" value="1"/>
</dbReference>
<dbReference type="InterPro" id="IPR050566">
    <property type="entry name" value="Deoxyribonucleoside_kinase"/>
</dbReference>
<accession>A0A1G2LP64</accession>
<proteinExistence type="predicted"/>
<keyword evidence="2" id="KW-0067">ATP-binding</keyword>
<dbReference type="InterPro" id="IPR027417">
    <property type="entry name" value="P-loop_NTPase"/>
</dbReference>
<feature type="active site" description="Proton acceptor" evidence="1">
    <location>
        <position position="87"/>
    </location>
</feature>